<protein>
    <submittedName>
        <fullName evidence="2">DUF4440 domain-containing protein</fullName>
    </submittedName>
</protein>
<evidence type="ECO:0000313" key="2">
    <source>
        <dbReference type="WBParaSite" id="PS1159_v2.g15765.t1"/>
    </source>
</evidence>
<proteinExistence type="predicted"/>
<name>A0AC35FBI6_9BILA</name>
<sequence>MTFSKEEAEKVKKHIHDKTMKYFMAKDAEGLTSLYHPDAVLIHQGKWCVYGKDEILKKNEEVIKMGWDFDMKDVSTEATGDRKIIVHKSELIGKSDPSIKGWFGHMSDTDSTTIQRC</sequence>
<organism evidence="1 2">
    <name type="scientific">Panagrolaimus sp. PS1159</name>
    <dbReference type="NCBI Taxonomy" id="55785"/>
    <lineage>
        <taxon>Eukaryota</taxon>
        <taxon>Metazoa</taxon>
        <taxon>Ecdysozoa</taxon>
        <taxon>Nematoda</taxon>
        <taxon>Chromadorea</taxon>
        <taxon>Rhabditida</taxon>
        <taxon>Tylenchina</taxon>
        <taxon>Panagrolaimomorpha</taxon>
        <taxon>Panagrolaimoidea</taxon>
        <taxon>Panagrolaimidae</taxon>
        <taxon>Panagrolaimus</taxon>
    </lineage>
</organism>
<dbReference type="WBParaSite" id="PS1159_v2.g15765.t1">
    <property type="protein sequence ID" value="PS1159_v2.g15765.t1"/>
    <property type="gene ID" value="PS1159_v2.g15765"/>
</dbReference>
<reference evidence="2" key="1">
    <citation type="submission" date="2022-11" db="UniProtKB">
        <authorList>
            <consortium name="WormBaseParasite"/>
        </authorList>
    </citation>
    <scope>IDENTIFICATION</scope>
</reference>
<evidence type="ECO:0000313" key="1">
    <source>
        <dbReference type="Proteomes" id="UP000887580"/>
    </source>
</evidence>
<dbReference type="Proteomes" id="UP000887580">
    <property type="component" value="Unplaced"/>
</dbReference>
<accession>A0AC35FBI6</accession>